<dbReference type="AlphaFoldDB" id="A0A5C6CFN7"/>
<sequence length="316" mass="33225" precursor="true">MNRPQRILSLLAGSAFILSCTQLSAATVLYRDQMNNGATWNLNVSSVDTAVTADYDYSADGIPEAPNSEVGDAATRGFKAQANIGAPGASEFLTTYPIGKNFTGSYQLRFDAWQNFEIGSGSSTEFMGGGIGYDDVTADVASGAQAIATGEGGSSNDWRAFKSPPQFFIPAADMTGGSRNGSDSYYADFLPAVPPPAAQGQAAGTSVAGSPGFQWITWEFNVNGNIVSIFIEKPDSSRLEIVSYDKTDTSDGSAGVNTDGNISLFYADFFSSVASRPDLQFGIFDNVVVMEIPEPASLALLGLSVVGLVAAGRKRR</sequence>
<feature type="signal peptide" evidence="1">
    <location>
        <begin position="1"/>
        <end position="25"/>
    </location>
</feature>
<dbReference type="Pfam" id="PF07589">
    <property type="entry name" value="PEP-CTERM"/>
    <property type="match status" value="1"/>
</dbReference>
<comment type="caution">
    <text evidence="3">The sequence shown here is derived from an EMBL/GenBank/DDBJ whole genome shotgun (WGS) entry which is preliminary data.</text>
</comment>
<reference evidence="3 4" key="1">
    <citation type="submission" date="2019-02" db="EMBL/GenBank/DDBJ databases">
        <title>Deep-cultivation of Planctomycetes and their phenomic and genomic characterization uncovers novel biology.</title>
        <authorList>
            <person name="Wiegand S."/>
            <person name="Jogler M."/>
            <person name="Boedeker C."/>
            <person name="Pinto D."/>
            <person name="Vollmers J."/>
            <person name="Rivas-Marin E."/>
            <person name="Kohn T."/>
            <person name="Peeters S.H."/>
            <person name="Heuer A."/>
            <person name="Rast P."/>
            <person name="Oberbeckmann S."/>
            <person name="Bunk B."/>
            <person name="Jeske O."/>
            <person name="Meyerdierks A."/>
            <person name="Storesund J.E."/>
            <person name="Kallscheuer N."/>
            <person name="Luecker S."/>
            <person name="Lage O.M."/>
            <person name="Pohl T."/>
            <person name="Merkel B.J."/>
            <person name="Hornburger P."/>
            <person name="Mueller R.-W."/>
            <person name="Bruemmer F."/>
            <person name="Labrenz M."/>
            <person name="Spormann A.M."/>
            <person name="Op Den Camp H."/>
            <person name="Overmann J."/>
            <person name="Amann R."/>
            <person name="Jetten M.S.M."/>
            <person name="Mascher T."/>
            <person name="Medema M.H."/>
            <person name="Devos D.P."/>
            <person name="Kaster A.-K."/>
            <person name="Ovreas L."/>
            <person name="Rohde M."/>
            <person name="Galperin M.Y."/>
            <person name="Jogler C."/>
        </authorList>
    </citation>
    <scope>NUCLEOTIDE SEQUENCE [LARGE SCALE GENOMIC DNA]</scope>
    <source>
        <strain evidence="3 4">Pla144</strain>
    </source>
</reference>
<protein>
    <submittedName>
        <fullName evidence="3">PEP-CTERM motif protein</fullName>
    </submittedName>
</protein>
<proteinExistence type="predicted"/>
<dbReference type="NCBIfam" id="TIGR02595">
    <property type="entry name" value="PEP_CTERM"/>
    <property type="match status" value="1"/>
</dbReference>
<evidence type="ECO:0000313" key="3">
    <source>
        <dbReference type="EMBL" id="TWU22567.1"/>
    </source>
</evidence>
<keyword evidence="4" id="KW-1185">Reference proteome</keyword>
<evidence type="ECO:0000313" key="4">
    <source>
        <dbReference type="Proteomes" id="UP000318437"/>
    </source>
</evidence>
<evidence type="ECO:0000259" key="2">
    <source>
        <dbReference type="Pfam" id="PF07589"/>
    </source>
</evidence>
<dbReference type="RefSeq" id="WP_146452340.1">
    <property type="nucleotide sequence ID" value="NZ_SJPS01000007.1"/>
</dbReference>
<dbReference type="OrthoDB" id="270582at2"/>
<feature type="domain" description="Ice-binding protein C-terminal" evidence="2">
    <location>
        <begin position="292"/>
        <end position="315"/>
    </location>
</feature>
<gene>
    <name evidence="3" type="ORF">Pla144_40270</name>
</gene>
<keyword evidence="1" id="KW-0732">Signal</keyword>
<name>A0A5C6CFN7_9BACT</name>
<dbReference type="InterPro" id="IPR013424">
    <property type="entry name" value="Ice-binding_C"/>
</dbReference>
<dbReference type="PROSITE" id="PS51257">
    <property type="entry name" value="PROKAR_LIPOPROTEIN"/>
    <property type="match status" value="1"/>
</dbReference>
<accession>A0A5C6CFN7</accession>
<dbReference type="EMBL" id="SJPS01000007">
    <property type="protein sequence ID" value="TWU22567.1"/>
    <property type="molecule type" value="Genomic_DNA"/>
</dbReference>
<dbReference type="Proteomes" id="UP000318437">
    <property type="component" value="Unassembled WGS sequence"/>
</dbReference>
<evidence type="ECO:0000256" key="1">
    <source>
        <dbReference type="SAM" id="SignalP"/>
    </source>
</evidence>
<feature type="chain" id="PRO_5022977015" evidence="1">
    <location>
        <begin position="26"/>
        <end position="316"/>
    </location>
</feature>
<organism evidence="3 4">
    <name type="scientific">Bythopirellula polymerisocia</name>
    <dbReference type="NCBI Taxonomy" id="2528003"/>
    <lineage>
        <taxon>Bacteria</taxon>
        <taxon>Pseudomonadati</taxon>
        <taxon>Planctomycetota</taxon>
        <taxon>Planctomycetia</taxon>
        <taxon>Pirellulales</taxon>
        <taxon>Lacipirellulaceae</taxon>
        <taxon>Bythopirellula</taxon>
    </lineage>
</organism>